<dbReference type="GO" id="GO:0016757">
    <property type="term" value="F:glycosyltransferase activity"/>
    <property type="evidence" value="ECO:0007669"/>
    <property type="project" value="UniProtKB-KW"/>
</dbReference>
<evidence type="ECO:0000259" key="4">
    <source>
        <dbReference type="Pfam" id="PF00534"/>
    </source>
</evidence>
<protein>
    <submittedName>
        <fullName evidence="6">Glycosyltransferase family 4 protein</fullName>
    </submittedName>
</protein>
<evidence type="ECO:0000256" key="2">
    <source>
        <dbReference type="ARBA" id="ARBA00022676"/>
    </source>
</evidence>
<evidence type="ECO:0000256" key="1">
    <source>
        <dbReference type="ARBA" id="ARBA00009481"/>
    </source>
</evidence>
<evidence type="ECO:0000313" key="6">
    <source>
        <dbReference type="EMBL" id="MCW6510655.1"/>
    </source>
</evidence>
<keyword evidence="7" id="KW-1185">Reference proteome</keyword>
<dbReference type="InterPro" id="IPR028098">
    <property type="entry name" value="Glyco_trans_4-like_N"/>
</dbReference>
<evidence type="ECO:0000256" key="3">
    <source>
        <dbReference type="ARBA" id="ARBA00022679"/>
    </source>
</evidence>
<sequence>MQHSYASPFAHDVLSPLAGRTVLQIIPSLDAGGAERTTVDTAGALAAAGARALVACEGGRLVAELQARGGVWVPFPARSKNPVAMALNVRKLAHLIHIERPAIVHARSRAPAWVALAACRLTKTPFITTYHGAYSGRSPLKLRYNSVMARGDIVVANSHYTRDLIVKNFPWARDRLRVVVNGADLRRFTVEAVDPARVERLRASWGIAPEERIVLLAARLTAWKGHRVLIEAASKLVRAGLVGTVFVLAGDEQGKTGYVKELDALIRKAGLEHTVRRVGHCDDMPAALMAASVVTVPSTEPETFGRVAVEAQSIGVPVIVSDLGAVGETVVAPPDAPPEHRTGWRVPAGDADALADAISAALKLGASARGAMAARGRSHVEAHFSVDRMAHDMLDTYAALLETHAAPVSF</sequence>
<feature type="domain" description="Glycosyl transferase family 1" evidence="4">
    <location>
        <begin position="199"/>
        <end position="377"/>
    </location>
</feature>
<feature type="domain" description="Glycosyltransferase subfamily 4-like N-terminal" evidence="5">
    <location>
        <begin position="32"/>
        <end position="187"/>
    </location>
</feature>
<dbReference type="Gene3D" id="3.40.50.2000">
    <property type="entry name" value="Glycogen Phosphorylase B"/>
    <property type="match status" value="2"/>
</dbReference>
<dbReference type="Proteomes" id="UP001165667">
    <property type="component" value="Unassembled WGS sequence"/>
</dbReference>
<gene>
    <name evidence="6" type="ORF">M8523_21810</name>
</gene>
<dbReference type="AlphaFoldDB" id="A0AA42CPQ9"/>
<comment type="similarity">
    <text evidence="1">Belongs to the glycosyltransferase group 1 family. Glycosyltransferase 4 subfamily.</text>
</comment>
<name>A0AA42CPQ9_9HYPH</name>
<dbReference type="CDD" id="cd03819">
    <property type="entry name" value="GT4_WavL-like"/>
    <property type="match status" value="1"/>
</dbReference>
<proteinExistence type="inferred from homology"/>
<dbReference type="EMBL" id="JAMOIM010000017">
    <property type="protein sequence ID" value="MCW6510655.1"/>
    <property type="molecule type" value="Genomic_DNA"/>
</dbReference>
<organism evidence="6 7">
    <name type="scientific">Lichenifustis flavocetrariae</name>
    <dbReference type="NCBI Taxonomy" id="2949735"/>
    <lineage>
        <taxon>Bacteria</taxon>
        <taxon>Pseudomonadati</taxon>
        <taxon>Pseudomonadota</taxon>
        <taxon>Alphaproteobacteria</taxon>
        <taxon>Hyphomicrobiales</taxon>
        <taxon>Lichenihabitantaceae</taxon>
        <taxon>Lichenifustis</taxon>
    </lineage>
</organism>
<dbReference type="InterPro" id="IPR001296">
    <property type="entry name" value="Glyco_trans_1"/>
</dbReference>
<dbReference type="PANTHER" id="PTHR12526:SF640">
    <property type="entry name" value="COLANIC ACID BIOSYNTHESIS GLYCOSYLTRANSFERASE WCAL-RELATED"/>
    <property type="match status" value="1"/>
</dbReference>
<dbReference type="SUPFAM" id="SSF53756">
    <property type="entry name" value="UDP-Glycosyltransferase/glycogen phosphorylase"/>
    <property type="match status" value="1"/>
</dbReference>
<reference evidence="6" key="1">
    <citation type="submission" date="2022-05" db="EMBL/GenBank/DDBJ databases">
        <authorList>
            <person name="Pankratov T."/>
        </authorList>
    </citation>
    <scope>NUCLEOTIDE SEQUENCE</scope>
    <source>
        <strain evidence="6">BP6-180914</strain>
    </source>
</reference>
<dbReference type="PANTHER" id="PTHR12526">
    <property type="entry name" value="GLYCOSYLTRANSFERASE"/>
    <property type="match status" value="1"/>
</dbReference>
<accession>A0AA42CPQ9</accession>
<dbReference type="Pfam" id="PF13439">
    <property type="entry name" value="Glyco_transf_4"/>
    <property type="match status" value="1"/>
</dbReference>
<evidence type="ECO:0000313" key="7">
    <source>
        <dbReference type="Proteomes" id="UP001165667"/>
    </source>
</evidence>
<keyword evidence="3" id="KW-0808">Transferase</keyword>
<dbReference type="Pfam" id="PF00534">
    <property type="entry name" value="Glycos_transf_1"/>
    <property type="match status" value="1"/>
</dbReference>
<dbReference type="RefSeq" id="WP_282587032.1">
    <property type="nucleotide sequence ID" value="NZ_JAMOIM010000017.1"/>
</dbReference>
<keyword evidence="2" id="KW-0328">Glycosyltransferase</keyword>
<comment type="caution">
    <text evidence="6">The sequence shown here is derived from an EMBL/GenBank/DDBJ whole genome shotgun (WGS) entry which is preliminary data.</text>
</comment>
<evidence type="ECO:0000259" key="5">
    <source>
        <dbReference type="Pfam" id="PF13439"/>
    </source>
</evidence>